<accession>A0ABQ4YIU4</accession>
<evidence type="ECO:0008006" key="3">
    <source>
        <dbReference type="Google" id="ProtNLM"/>
    </source>
</evidence>
<reference evidence="1" key="1">
    <citation type="journal article" date="2022" name="Int. J. Mol. Sci.">
        <title>Draft Genome of Tanacetum Coccineum: Genomic Comparison of Closely Related Tanacetum-Family Plants.</title>
        <authorList>
            <person name="Yamashiro T."/>
            <person name="Shiraishi A."/>
            <person name="Nakayama K."/>
            <person name="Satake H."/>
        </authorList>
    </citation>
    <scope>NUCLEOTIDE SEQUENCE</scope>
</reference>
<dbReference type="Proteomes" id="UP001151760">
    <property type="component" value="Unassembled WGS sequence"/>
</dbReference>
<dbReference type="EMBL" id="BQNB010010470">
    <property type="protein sequence ID" value="GJS77739.1"/>
    <property type="molecule type" value="Genomic_DNA"/>
</dbReference>
<comment type="caution">
    <text evidence="1">The sequence shown here is derived from an EMBL/GenBank/DDBJ whole genome shotgun (WGS) entry which is preliminary data.</text>
</comment>
<gene>
    <name evidence="1" type="ORF">Tco_0727620</name>
</gene>
<organism evidence="1 2">
    <name type="scientific">Tanacetum coccineum</name>
    <dbReference type="NCBI Taxonomy" id="301880"/>
    <lineage>
        <taxon>Eukaryota</taxon>
        <taxon>Viridiplantae</taxon>
        <taxon>Streptophyta</taxon>
        <taxon>Embryophyta</taxon>
        <taxon>Tracheophyta</taxon>
        <taxon>Spermatophyta</taxon>
        <taxon>Magnoliopsida</taxon>
        <taxon>eudicotyledons</taxon>
        <taxon>Gunneridae</taxon>
        <taxon>Pentapetalae</taxon>
        <taxon>asterids</taxon>
        <taxon>campanulids</taxon>
        <taxon>Asterales</taxon>
        <taxon>Asteraceae</taxon>
        <taxon>Asteroideae</taxon>
        <taxon>Anthemideae</taxon>
        <taxon>Anthemidinae</taxon>
        <taxon>Tanacetum</taxon>
    </lineage>
</organism>
<name>A0ABQ4YIU4_9ASTR</name>
<keyword evidence="2" id="KW-1185">Reference proteome</keyword>
<proteinExistence type="predicted"/>
<evidence type="ECO:0000313" key="1">
    <source>
        <dbReference type="EMBL" id="GJS77739.1"/>
    </source>
</evidence>
<sequence>MTTLKFDDTYNMVAFLSKPTESEGFEQLVDFLNTHSIKHVLTVNPTIYTSCIEQVWATVKAKTINREVHLQALVDGKKIIITESIVRRDLQLEDAEGVDCLPNATIFEQLTLMGYEKIS</sequence>
<protein>
    <recommendedName>
        <fullName evidence="3">Xylulose kinase-1</fullName>
    </recommendedName>
</protein>
<reference evidence="1" key="2">
    <citation type="submission" date="2022-01" db="EMBL/GenBank/DDBJ databases">
        <authorList>
            <person name="Yamashiro T."/>
            <person name="Shiraishi A."/>
            <person name="Satake H."/>
            <person name="Nakayama K."/>
        </authorList>
    </citation>
    <scope>NUCLEOTIDE SEQUENCE</scope>
</reference>
<evidence type="ECO:0000313" key="2">
    <source>
        <dbReference type="Proteomes" id="UP001151760"/>
    </source>
</evidence>